<proteinExistence type="predicted"/>
<reference evidence="4" key="1">
    <citation type="journal article" date="2019" name="Int. J. Syst. Evol. Microbiol.">
        <title>The Global Catalogue of Microorganisms (GCM) 10K type strain sequencing project: providing services to taxonomists for standard genome sequencing and annotation.</title>
        <authorList>
            <consortium name="The Broad Institute Genomics Platform"/>
            <consortium name="The Broad Institute Genome Sequencing Center for Infectious Disease"/>
            <person name="Wu L."/>
            <person name="Ma J."/>
        </authorList>
    </citation>
    <scope>NUCLEOTIDE SEQUENCE [LARGE SCALE GENOMIC DNA]</scope>
    <source>
        <strain evidence="4">CGMCC 1.10992</strain>
    </source>
</reference>
<feature type="compositionally biased region" description="Polar residues" evidence="1">
    <location>
        <begin position="41"/>
        <end position="54"/>
    </location>
</feature>
<comment type="caution">
    <text evidence="3">The sequence shown here is derived from an EMBL/GenBank/DDBJ whole genome shotgun (WGS) entry which is preliminary data.</text>
</comment>
<protein>
    <submittedName>
        <fullName evidence="3">Uncharacterized protein</fullName>
    </submittedName>
</protein>
<gene>
    <name evidence="3" type="ORF">ACFSJ3_03780</name>
</gene>
<evidence type="ECO:0000313" key="3">
    <source>
        <dbReference type="EMBL" id="MFD2095091.1"/>
    </source>
</evidence>
<keyword evidence="2" id="KW-0472">Membrane</keyword>
<name>A0ABW4XHU1_9GAMM</name>
<dbReference type="Proteomes" id="UP001597380">
    <property type="component" value="Unassembled WGS sequence"/>
</dbReference>
<keyword evidence="4" id="KW-1185">Reference proteome</keyword>
<dbReference type="EMBL" id="JBHUHT010000007">
    <property type="protein sequence ID" value="MFD2095091.1"/>
    <property type="molecule type" value="Genomic_DNA"/>
</dbReference>
<feature type="region of interest" description="Disordered" evidence="1">
    <location>
        <begin position="41"/>
        <end position="64"/>
    </location>
</feature>
<sequence length="87" mass="9749">MEWKDIAPWIEGVLAIALVLWALWAAFRGRYLISYFNPNSDENASQKKCSNDTGADNLARGQGADEPFMVASAIKDLGEKTKHKNHR</sequence>
<keyword evidence="2" id="KW-0812">Transmembrane</keyword>
<evidence type="ECO:0000256" key="2">
    <source>
        <dbReference type="SAM" id="Phobius"/>
    </source>
</evidence>
<evidence type="ECO:0000256" key="1">
    <source>
        <dbReference type="SAM" id="MobiDB-lite"/>
    </source>
</evidence>
<accession>A0ABW4XHU1</accession>
<organism evidence="3 4">
    <name type="scientific">Corallincola platygyrae</name>
    <dbReference type="NCBI Taxonomy" id="1193278"/>
    <lineage>
        <taxon>Bacteria</taxon>
        <taxon>Pseudomonadati</taxon>
        <taxon>Pseudomonadota</taxon>
        <taxon>Gammaproteobacteria</taxon>
        <taxon>Alteromonadales</taxon>
        <taxon>Psychromonadaceae</taxon>
        <taxon>Corallincola</taxon>
    </lineage>
</organism>
<evidence type="ECO:0000313" key="4">
    <source>
        <dbReference type="Proteomes" id="UP001597380"/>
    </source>
</evidence>
<feature type="transmembrane region" description="Helical" evidence="2">
    <location>
        <begin position="6"/>
        <end position="27"/>
    </location>
</feature>
<keyword evidence="2" id="KW-1133">Transmembrane helix</keyword>
<dbReference type="RefSeq" id="WP_345337841.1">
    <property type="nucleotide sequence ID" value="NZ_BAABLI010000004.1"/>
</dbReference>